<keyword evidence="11" id="KW-1185">Reference proteome</keyword>
<evidence type="ECO:0000256" key="8">
    <source>
        <dbReference type="SAM" id="Phobius"/>
    </source>
</evidence>
<dbReference type="GO" id="GO:0140359">
    <property type="term" value="F:ABC-type transporter activity"/>
    <property type="evidence" value="ECO:0007669"/>
    <property type="project" value="InterPro"/>
</dbReference>
<gene>
    <name evidence="10" type="ORF">X560_1780</name>
</gene>
<keyword evidence="6 8" id="KW-1133">Transmembrane helix</keyword>
<dbReference type="Proteomes" id="UP000052258">
    <property type="component" value="Unassembled WGS sequence"/>
</dbReference>
<name>A0A0J8GE33_9LIST</name>
<evidence type="ECO:0000313" key="11">
    <source>
        <dbReference type="Proteomes" id="UP000052258"/>
    </source>
</evidence>
<evidence type="ECO:0000256" key="4">
    <source>
        <dbReference type="ARBA" id="ARBA00022475"/>
    </source>
</evidence>
<dbReference type="RefSeq" id="WP_059140099.1">
    <property type="nucleotide sequence ID" value="NZ_KQ130616.1"/>
</dbReference>
<feature type="transmembrane region" description="Helical" evidence="8">
    <location>
        <begin position="109"/>
        <end position="129"/>
    </location>
</feature>
<evidence type="ECO:0000259" key="9">
    <source>
        <dbReference type="Pfam" id="PF01061"/>
    </source>
</evidence>
<feature type="transmembrane region" description="Helical" evidence="8">
    <location>
        <begin position="65"/>
        <end position="88"/>
    </location>
</feature>
<feature type="domain" description="ABC-2 type transporter transmembrane" evidence="9">
    <location>
        <begin position="22"/>
        <end position="218"/>
    </location>
</feature>
<accession>A0A0J8GE33</accession>
<comment type="subcellular location">
    <subcellularLocation>
        <location evidence="1">Cell membrane</location>
        <topology evidence="1">Multi-pass membrane protein</topology>
    </subcellularLocation>
</comment>
<evidence type="ECO:0000313" key="10">
    <source>
        <dbReference type="EMBL" id="KMT59239.1"/>
    </source>
</evidence>
<dbReference type="GO" id="GO:0015920">
    <property type="term" value="P:lipopolysaccharide transport"/>
    <property type="evidence" value="ECO:0007669"/>
    <property type="project" value="TreeGrafter"/>
</dbReference>
<dbReference type="EMBL" id="AZHO01000021">
    <property type="protein sequence ID" value="KMT59239.1"/>
    <property type="molecule type" value="Genomic_DNA"/>
</dbReference>
<comment type="caution">
    <text evidence="10">The sequence shown here is derived from an EMBL/GenBank/DDBJ whole genome shotgun (WGS) entry which is preliminary data.</text>
</comment>
<reference evidence="10 11" key="1">
    <citation type="journal article" date="2015" name="Genome Biol. Evol.">
        <title>Comparative Genomics of Listeria Sensu Lato: Genus-Wide Differences in Evolutionary Dynamics and the Progressive Gain of Complex, Potentially Pathogenicity-Related Traits through Lateral Gene Transfer.</title>
        <authorList>
            <person name="Chiara M."/>
            <person name="Caruso M."/>
            <person name="D'Erchia A.M."/>
            <person name="Manzari C."/>
            <person name="Fraccalvieri R."/>
            <person name="Goffredo E."/>
            <person name="Latorre L."/>
            <person name="Miccolupo A."/>
            <person name="Padalino I."/>
            <person name="Santagada G."/>
            <person name="Chiocco D."/>
            <person name="Pesole G."/>
            <person name="Horner D.S."/>
            <person name="Parisi A."/>
        </authorList>
    </citation>
    <scope>NUCLEOTIDE SEQUENCE [LARGE SCALE GENOMIC DNA]</scope>
    <source>
        <strain evidence="10 11">1991</strain>
    </source>
</reference>
<protein>
    <submittedName>
        <fullName evidence="10">Teichoic acid translocation permease protein tagG</fullName>
    </submittedName>
</protein>
<evidence type="ECO:0000256" key="7">
    <source>
        <dbReference type="ARBA" id="ARBA00023136"/>
    </source>
</evidence>
<dbReference type="Pfam" id="PF01061">
    <property type="entry name" value="ABC2_membrane"/>
    <property type="match status" value="1"/>
</dbReference>
<feature type="transmembrane region" description="Helical" evidence="8">
    <location>
        <begin position="33"/>
        <end position="53"/>
    </location>
</feature>
<dbReference type="PANTHER" id="PTHR30413">
    <property type="entry name" value="INNER MEMBRANE TRANSPORT PERMEASE"/>
    <property type="match status" value="1"/>
</dbReference>
<dbReference type="AlphaFoldDB" id="A0A0J8GE33"/>
<dbReference type="PATRIC" id="fig|1430899.3.peg.1817"/>
<evidence type="ECO:0000256" key="5">
    <source>
        <dbReference type="ARBA" id="ARBA00022692"/>
    </source>
</evidence>
<evidence type="ECO:0000256" key="2">
    <source>
        <dbReference type="ARBA" id="ARBA00007783"/>
    </source>
</evidence>
<keyword evidence="4" id="KW-1003">Cell membrane</keyword>
<dbReference type="PANTHER" id="PTHR30413:SF10">
    <property type="entry name" value="CAPSULE POLYSACCHARIDE EXPORT INNER-MEMBRANE PROTEIN CTRC"/>
    <property type="match status" value="1"/>
</dbReference>
<keyword evidence="7 8" id="KW-0472">Membrane</keyword>
<dbReference type="GO" id="GO:0005886">
    <property type="term" value="C:plasma membrane"/>
    <property type="evidence" value="ECO:0007669"/>
    <property type="project" value="UniProtKB-SubCell"/>
</dbReference>
<dbReference type="InterPro" id="IPR013525">
    <property type="entry name" value="ABC2_TM"/>
</dbReference>
<proteinExistence type="inferred from homology"/>
<feature type="transmembrane region" description="Helical" evidence="8">
    <location>
        <begin position="141"/>
        <end position="161"/>
    </location>
</feature>
<organism evidence="10 11">
    <name type="scientific">Listeria fleischmannii 1991</name>
    <dbReference type="NCBI Taxonomy" id="1430899"/>
    <lineage>
        <taxon>Bacteria</taxon>
        <taxon>Bacillati</taxon>
        <taxon>Bacillota</taxon>
        <taxon>Bacilli</taxon>
        <taxon>Bacillales</taxon>
        <taxon>Listeriaceae</taxon>
        <taxon>Listeria</taxon>
    </lineage>
</organism>
<keyword evidence="3" id="KW-0813">Transport</keyword>
<feature type="transmembrane region" description="Helical" evidence="8">
    <location>
        <begin position="231"/>
        <end position="249"/>
    </location>
</feature>
<evidence type="ECO:0000256" key="6">
    <source>
        <dbReference type="ARBA" id="ARBA00022989"/>
    </source>
</evidence>
<sequence>MAILTILREQIQNFGIIYRVAHYENKASYQGHYLGYFWQFLNPLIQIAIYYLVFSVGFKSASLEFILIGIIPWFFISNVILQGANSIFNQIHMASKMRFPLSTLPSITIVSNLSSFFVMFFVLLMLLGIKNGVSVYWLEMIYYFVAMVLFLFAFSIFNAIISIIIRDYYLVLQSLLRVLFYTTGVVWNLSDLLPEWTVQIFKLNPLMYIISGFRNALFYEEPLWSDISYTLYFWLVTGLVLFLGTMFYEKFKNRLLDFM</sequence>
<dbReference type="OrthoDB" id="9794365at2"/>
<evidence type="ECO:0000256" key="1">
    <source>
        <dbReference type="ARBA" id="ARBA00004651"/>
    </source>
</evidence>
<comment type="similarity">
    <text evidence="2">Belongs to the ABC-2 integral membrane protein family.</text>
</comment>
<evidence type="ECO:0000256" key="3">
    <source>
        <dbReference type="ARBA" id="ARBA00022448"/>
    </source>
</evidence>
<keyword evidence="5 8" id="KW-0812">Transmembrane</keyword>